<dbReference type="Gene3D" id="3.40.395.10">
    <property type="entry name" value="Adenoviral Proteinase, Chain A"/>
    <property type="match status" value="1"/>
</dbReference>
<evidence type="ECO:0000313" key="10">
    <source>
        <dbReference type="Proteomes" id="UP000011750"/>
    </source>
</evidence>
<dbReference type="Proteomes" id="UP000011750">
    <property type="component" value="Chromosome A03"/>
</dbReference>
<feature type="compositionally biased region" description="Polar residues" evidence="7">
    <location>
        <begin position="14"/>
        <end position="25"/>
    </location>
</feature>
<dbReference type="FunFam" id="3.40.395.10:FF:000005">
    <property type="entry name" value="Ubiquitin-like-specific protease ESD4"/>
    <property type="match status" value="1"/>
</dbReference>
<evidence type="ECO:0000256" key="7">
    <source>
        <dbReference type="SAM" id="MobiDB-lite"/>
    </source>
</evidence>
<comment type="similarity">
    <text evidence="1">Belongs to the peptidase C48 family.</text>
</comment>
<evidence type="ECO:0000256" key="6">
    <source>
        <dbReference type="SAM" id="Coils"/>
    </source>
</evidence>
<feature type="domain" description="Ubiquitin-like protease family profile" evidence="8">
    <location>
        <begin position="283"/>
        <end position="454"/>
    </location>
</feature>
<dbReference type="SUPFAM" id="SSF54001">
    <property type="entry name" value="Cysteine proteinases"/>
    <property type="match status" value="1"/>
</dbReference>
<dbReference type="PROSITE" id="PS50600">
    <property type="entry name" value="ULP_PROTEASE"/>
    <property type="match status" value="1"/>
</dbReference>
<feature type="compositionally biased region" description="Polar residues" evidence="7">
    <location>
        <begin position="39"/>
        <end position="50"/>
    </location>
</feature>
<keyword evidence="10" id="KW-1185">Reference proteome</keyword>
<dbReference type="GO" id="GO:0016926">
    <property type="term" value="P:protein desumoylation"/>
    <property type="evidence" value="ECO:0000318"/>
    <property type="project" value="GO_Central"/>
</dbReference>
<reference evidence="9" key="3">
    <citation type="submission" date="2023-03" db="UniProtKB">
        <authorList>
            <consortium name="EnsemblPlants"/>
        </authorList>
    </citation>
    <scope>IDENTIFICATION</scope>
    <source>
        <strain evidence="9">cv. Chiifu-401-42</strain>
    </source>
</reference>
<feature type="region of interest" description="Disordered" evidence="7">
    <location>
        <begin position="1"/>
        <end position="50"/>
    </location>
</feature>
<dbReference type="AlphaFoldDB" id="M4D8E8"/>
<keyword evidence="4" id="KW-0378">Hydrolase</keyword>
<evidence type="ECO:0000256" key="1">
    <source>
        <dbReference type="ARBA" id="ARBA00005234"/>
    </source>
</evidence>
<evidence type="ECO:0000313" key="9">
    <source>
        <dbReference type="EnsemblPlants" id="Bra012758.1-P"/>
    </source>
</evidence>
<feature type="coiled-coil region" evidence="6">
    <location>
        <begin position="153"/>
        <end position="180"/>
    </location>
</feature>
<sequence>MGAVAINRKRTEDSLNFNQQSPSQASKKKRRFSFGIVSPDSNKPSSSTISRISRYPDAKAPLRREIHAPSRASLRYALPKPKPNDYSFKRRAFDALRFFTKDKEIIDLGDEEEEEPEIEIEIEIGKEAVCEDSSVEVVEPPSSSMLDSMSLVRQEAASSLEAYKKLLQSAERRNSKLEALGFEILFNEKRLSQLRQSRPKPVDKPLKVVILLYLMPALTRFGLILYQMGFNVVNISVVVCFDVKKVPDEPFIPLTEEEEAEVYNAFTGKNRRKVLVTHANSNIDITGEVLQCLTPSAWLNDEVINVYLELLKERETREPKKYLKCHFFNTFFYKKLVSDSGYNYKAVRRWTTQRKLGYALIDCDMIFVPIHRGVHWTLAVINIRDRKFLYLDSLNGVDSKILNALAKYLGDEAKEKSGKDIDVSSWDMEFVEDLPQQQNGYDCGMFMLKYIDFFSRGLGLYFSQEHMPYFRLRTAKEILRLLVMSWLRSSCSLESLQDESHYHDRKSLLDTDDDSSEEALRIYSDETATTEWLRSVPRMIMDNGTSIQEEGENIVHKLVVLERIS</sequence>
<dbReference type="Pfam" id="PF02902">
    <property type="entry name" value="Peptidase_C48"/>
    <property type="match status" value="1"/>
</dbReference>
<dbReference type="OMA" id="SWKLEYV"/>
<dbReference type="InterPro" id="IPR003653">
    <property type="entry name" value="Peptidase_C48_C"/>
</dbReference>
<dbReference type="GO" id="GO:0016929">
    <property type="term" value="F:deSUMOylase activity"/>
    <property type="evidence" value="ECO:0000318"/>
    <property type="project" value="GO_Central"/>
</dbReference>
<dbReference type="eggNOG" id="KOG0778">
    <property type="taxonomic scope" value="Eukaryota"/>
</dbReference>
<evidence type="ECO:0000259" key="8">
    <source>
        <dbReference type="PROSITE" id="PS50600"/>
    </source>
</evidence>
<dbReference type="PANTHER" id="PTHR12606">
    <property type="entry name" value="SENTRIN/SUMO-SPECIFIC PROTEASE"/>
    <property type="match status" value="1"/>
</dbReference>
<dbReference type="EnsemblPlants" id="Bra012758.1">
    <property type="protein sequence ID" value="Bra012758.1-P"/>
    <property type="gene ID" value="Bra012758"/>
</dbReference>
<proteinExistence type="inferred from homology"/>
<keyword evidence="6" id="KW-0175">Coiled coil</keyword>
<dbReference type="GO" id="GO:0006508">
    <property type="term" value="P:proteolysis"/>
    <property type="evidence" value="ECO:0007669"/>
    <property type="project" value="UniProtKB-KW"/>
</dbReference>
<dbReference type="HOGENOM" id="CLU_024324_6_2_1"/>
<dbReference type="InterPro" id="IPR038765">
    <property type="entry name" value="Papain-like_cys_pep_sf"/>
</dbReference>
<dbReference type="eggNOG" id="KOG0413">
    <property type="taxonomic scope" value="Eukaryota"/>
</dbReference>
<evidence type="ECO:0000256" key="2">
    <source>
        <dbReference type="ARBA" id="ARBA00022670"/>
    </source>
</evidence>
<dbReference type="PANTHER" id="PTHR12606:SF156">
    <property type="entry name" value="UBIQUITIN-LIKE-SPECIFIC PROTEASE ESD4-RELATED"/>
    <property type="match status" value="1"/>
</dbReference>
<evidence type="ECO:0000256" key="3">
    <source>
        <dbReference type="ARBA" id="ARBA00022786"/>
    </source>
</evidence>
<organism evidence="9 10">
    <name type="scientific">Brassica campestris</name>
    <name type="common">Field mustard</name>
    <dbReference type="NCBI Taxonomy" id="3711"/>
    <lineage>
        <taxon>Eukaryota</taxon>
        <taxon>Viridiplantae</taxon>
        <taxon>Streptophyta</taxon>
        <taxon>Embryophyta</taxon>
        <taxon>Tracheophyta</taxon>
        <taxon>Spermatophyta</taxon>
        <taxon>Magnoliopsida</taxon>
        <taxon>eudicotyledons</taxon>
        <taxon>Gunneridae</taxon>
        <taxon>Pentapetalae</taxon>
        <taxon>rosids</taxon>
        <taxon>malvids</taxon>
        <taxon>Brassicales</taxon>
        <taxon>Brassicaceae</taxon>
        <taxon>Brassiceae</taxon>
        <taxon>Brassica</taxon>
    </lineage>
</organism>
<dbReference type="Gramene" id="Bra012758.1">
    <property type="protein sequence ID" value="Bra012758.1-P"/>
    <property type="gene ID" value="Bra012758"/>
</dbReference>
<evidence type="ECO:0000256" key="4">
    <source>
        <dbReference type="ARBA" id="ARBA00022801"/>
    </source>
</evidence>
<keyword evidence="3" id="KW-0833">Ubl conjugation pathway</keyword>
<evidence type="ECO:0000256" key="5">
    <source>
        <dbReference type="ARBA" id="ARBA00022807"/>
    </source>
</evidence>
<name>M4D8E8_BRACM</name>
<reference evidence="9 10" key="2">
    <citation type="journal article" date="2018" name="Hortic Res">
        <title>Improved Brassica rapa reference genome by single-molecule sequencing and chromosome conformation capture technologies.</title>
        <authorList>
            <person name="Zhang L."/>
            <person name="Cai X."/>
            <person name="Wu J."/>
            <person name="Liu M."/>
            <person name="Grob S."/>
            <person name="Cheng F."/>
            <person name="Liang J."/>
            <person name="Cai C."/>
            <person name="Liu Z."/>
            <person name="Liu B."/>
            <person name="Wang F."/>
            <person name="Li S."/>
            <person name="Liu F."/>
            <person name="Li X."/>
            <person name="Cheng L."/>
            <person name="Yang W."/>
            <person name="Li M.H."/>
            <person name="Grossniklaus U."/>
            <person name="Zheng H."/>
            <person name="Wang X."/>
        </authorList>
    </citation>
    <scope>NUCLEOTIDE SEQUENCE [LARGE SCALE GENOMIC DNA]</scope>
    <source>
        <strain evidence="9 10">cv. Chiifu-401-42</strain>
    </source>
</reference>
<keyword evidence="5" id="KW-0788">Thiol protease</keyword>
<dbReference type="GO" id="GO:0005634">
    <property type="term" value="C:nucleus"/>
    <property type="evidence" value="ECO:0000318"/>
    <property type="project" value="GO_Central"/>
</dbReference>
<dbReference type="STRING" id="51351.M4D8E8"/>
<keyword evidence="2" id="KW-0645">Protease</keyword>
<dbReference type="InParanoid" id="M4D8E8"/>
<protein>
    <recommendedName>
        <fullName evidence="8">Ubiquitin-like protease family profile domain-containing protein</fullName>
    </recommendedName>
</protein>
<accession>M4D8E8</accession>
<reference evidence="9 10" key="1">
    <citation type="journal article" date="2011" name="Nat. Genet.">
        <title>The genome of the mesopolyploid crop species Brassica rapa.</title>
        <authorList>
            <consortium name="Brassica rapa Genome Sequencing Project Consortium"/>
            <person name="Wang X."/>
            <person name="Wang H."/>
            <person name="Wang J."/>
            <person name="Sun R."/>
            <person name="Wu J."/>
            <person name="Liu S."/>
            <person name="Bai Y."/>
            <person name="Mun J.H."/>
            <person name="Bancroft I."/>
            <person name="Cheng F."/>
            <person name="Huang S."/>
            <person name="Li X."/>
            <person name="Hua W."/>
            <person name="Wang J."/>
            <person name="Wang X."/>
            <person name="Freeling M."/>
            <person name="Pires J.C."/>
            <person name="Paterson A.H."/>
            <person name="Chalhoub B."/>
            <person name="Wang B."/>
            <person name="Hayward A."/>
            <person name="Sharpe A.G."/>
            <person name="Park B.S."/>
            <person name="Weisshaar B."/>
            <person name="Liu B."/>
            <person name="Li B."/>
            <person name="Liu B."/>
            <person name="Tong C."/>
            <person name="Song C."/>
            <person name="Duran C."/>
            <person name="Peng C."/>
            <person name="Geng C."/>
            <person name="Koh C."/>
            <person name="Lin C."/>
            <person name="Edwards D."/>
            <person name="Mu D."/>
            <person name="Shen D."/>
            <person name="Soumpourou E."/>
            <person name="Li F."/>
            <person name="Fraser F."/>
            <person name="Conant G."/>
            <person name="Lassalle G."/>
            <person name="King G.J."/>
            <person name="Bonnema G."/>
            <person name="Tang H."/>
            <person name="Wang H."/>
            <person name="Belcram H."/>
            <person name="Zhou H."/>
            <person name="Hirakawa H."/>
            <person name="Abe H."/>
            <person name="Guo H."/>
            <person name="Wang H."/>
            <person name="Jin H."/>
            <person name="Parkin I.A."/>
            <person name="Batley J."/>
            <person name="Kim J.S."/>
            <person name="Just J."/>
            <person name="Li J."/>
            <person name="Xu J."/>
            <person name="Deng J."/>
            <person name="Kim J.A."/>
            <person name="Li J."/>
            <person name="Yu J."/>
            <person name="Meng J."/>
            <person name="Wang J."/>
            <person name="Min J."/>
            <person name="Poulain J."/>
            <person name="Wang J."/>
            <person name="Hatakeyama K."/>
            <person name="Wu K."/>
            <person name="Wang L."/>
            <person name="Fang L."/>
            <person name="Trick M."/>
            <person name="Links M.G."/>
            <person name="Zhao M."/>
            <person name="Jin M."/>
            <person name="Ramchiary N."/>
            <person name="Drou N."/>
            <person name="Berkman P.J."/>
            <person name="Cai Q."/>
            <person name="Huang Q."/>
            <person name="Li R."/>
            <person name="Tabata S."/>
            <person name="Cheng S."/>
            <person name="Zhang S."/>
            <person name="Zhang S."/>
            <person name="Huang S."/>
            <person name="Sato S."/>
            <person name="Sun S."/>
            <person name="Kwon S.J."/>
            <person name="Choi S.R."/>
            <person name="Lee T.H."/>
            <person name="Fan W."/>
            <person name="Zhao X."/>
            <person name="Tan X."/>
            <person name="Xu X."/>
            <person name="Wang Y."/>
            <person name="Qiu Y."/>
            <person name="Yin Y."/>
            <person name="Li Y."/>
            <person name="Du Y."/>
            <person name="Liao Y."/>
            <person name="Lim Y."/>
            <person name="Narusaka Y."/>
            <person name="Wang Y."/>
            <person name="Wang Z."/>
            <person name="Li Z."/>
            <person name="Wang Z."/>
            <person name="Xiong Z."/>
            <person name="Zhang Z."/>
        </authorList>
    </citation>
    <scope>NUCLEOTIDE SEQUENCE [LARGE SCALE GENOMIC DNA]</scope>
    <source>
        <strain evidence="9 10">cv. Chiifu-401-42</strain>
    </source>
</reference>